<evidence type="ECO:0000256" key="6">
    <source>
        <dbReference type="SAM" id="Phobius"/>
    </source>
</evidence>
<dbReference type="PROSITE" id="PS50850">
    <property type="entry name" value="MFS"/>
    <property type="match status" value="1"/>
</dbReference>
<accession>A0ABQ3W0U0</accession>
<evidence type="ECO:0000256" key="3">
    <source>
        <dbReference type="ARBA" id="ARBA00022692"/>
    </source>
</evidence>
<gene>
    <name evidence="8" type="primary">floR_2</name>
    <name evidence="8" type="ORF">YK48G_11840</name>
</gene>
<evidence type="ECO:0000256" key="5">
    <source>
        <dbReference type="ARBA" id="ARBA00023136"/>
    </source>
</evidence>
<dbReference type="InterPro" id="IPR011701">
    <property type="entry name" value="MFS"/>
</dbReference>
<feature type="domain" description="Major facilitator superfamily (MFS) profile" evidence="7">
    <location>
        <begin position="246"/>
        <end position="430"/>
    </location>
</feature>
<comment type="caution">
    <text evidence="8">The sequence shown here is derived from an EMBL/GenBank/DDBJ whole genome shotgun (WGS) entry which is preliminary data.</text>
</comment>
<dbReference type="SUPFAM" id="SSF103473">
    <property type="entry name" value="MFS general substrate transporter"/>
    <property type="match status" value="1"/>
</dbReference>
<keyword evidence="2" id="KW-0813">Transport</keyword>
<feature type="transmembrane region" description="Helical" evidence="6">
    <location>
        <begin position="109"/>
        <end position="126"/>
    </location>
</feature>
<evidence type="ECO:0000256" key="2">
    <source>
        <dbReference type="ARBA" id="ARBA00022448"/>
    </source>
</evidence>
<dbReference type="EMBL" id="BNJR01000012">
    <property type="protein sequence ID" value="GHP13759.1"/>
    <property type="molecule type" value="Genomic_DNA"/>
</dbReference>
<sequence>MADKKSEIKKPTKMNAVNMANVSVTDAQQPKFPIWFGIAMTIGPLVWLGPAGAVRNTLLPQYFSQIDPSGKVQAIAVLATVTSVVAAIANVVFGALSDLTRSRMGKRKPWILFGSLIQNGLIVLVANLTSIWSIVIVWGIVAAAENAVASSMVAQQADRIAPKWRGTVSTFWALGYTANNITGIIAAQYLGNVKLGMYVLAGMGMVLGILHVLLTNEKSNVNEPREPFNWKTIWEHFAFPTAGSHDYWFAVAGKFCSNMGGMLIGTYLLYILTDYIKMNQGQAGKMMAMYSTITLIGGLIFNAISGPIADKMGRLKLPVAVSVAIMGIAQLFPFFDAAPWTIYVFAIVSSIASGIYGAVDGALNLAVLPNKETAGKDMGFLNLSNTLSQIAAAWVASGVVLTFGYKAIFPAAFLLSLAGAILTWRIKAVR</sequence>
<dbReference type="PANTHER" id="PTHR23528:SF1">
    <property type="entry name" value="MAJOR FACILITATOR SUPERFAMILY (MFS) PROFILE DOMAIN-CONTAINING PROTEIN"/>
    <property type="match status" value="1"/>
</dbReference>
<dbReference type="InterPro" id="IPR020846">
    <property type="entry name" value="MFS_dom"/>
</dbReference>
<evidence type="ECO:0000256" key="1">
    <source>
        <dbReference type="ARBA" id="ARBA00004651"/>
    </source>
</evidence>
<proteinExistence type="predicted"/>
<feature type="transmembrane region" description="Helical" evidence="6">
    <location>
        <begin position="380"/>
        <end position="401"/>
    </location>
</feature>
<dbReference type="Gene3D" id="1.20.1250.20">
    <property type="entry name" value="MFS general substrate transporter like domains"/>
    <property type="match status" value="2"/>
</dbReference>
<keyword evidence="5 6" id="KW-0472">Membrane</keyword>
<organism evidence="8 9">
    <name type="scientific">Lentilactobacillus fungorum</name>
    <dbReference type="NCBI Taxonomy" id="2201250"/>
    <lineage>
        <taxon>Bacteria</taxon>
        <taxon>Bacillati</taxon>
        <taxon>Bacillota</taxon>
        <taxon>Bacilli</taxon>
        <taxon>Lactobacillales</taxon>
        <taxon>Lactobacillaceae</taxon>
        <taxon>Lentilactobacillus</taxon>
    </lineage>
</organism>
<comment type="subcellular location">
    <subcellularLocation>
        <location evidence="1">Cell membrane</location>
        <topology evidence="1">Multi-pass membrane protein</topology>
    </subcellularLocation>
</comment>
<dbReference type="PANTHER" id="PTHR23528">
    <property type="match status" value="1"/>
</dbReference>
<evidence type="ECO:0000256" key="4">
    <source>
        <dbReference type="ARBA" id="ARBA00022989"/>
    </source>
</evidence>
<protein>
    <submittedName>
        <fullName evidence="8">MFS transporter</fullName>
    </submittedName>
</protein>
<feature type="transmembrane region" description="Helical" evidence="6">
    <location>
        <begin position="74"/>
        <end position="97"/>
    </location>
</feature>
<name>A0ABQ3W0U0_9LACO</name>
<feature type="transmembrane region" description="Helical" evidence="6">
    <location>
        <begin position="34"/>
        <end position="54"/>
    </location>
</feature>
<feature type="transmembrane region" description="Helical" evidence="6">
    <location>
        <begin position="166"/>
        <end position="189"/>
    </location>
</feature>
<keyword evidence="3 6" id="KW-0812">Transmembrane</keyword>
<keyword evidence="9" id="KW-1185">Reference proteome</keyword>
<feature type="transmembrane region" description="Helical" evidence="6">
    <location>
        <begin position="287"/>
        <end position="305"/>
    </location>
</feature>
<feature type="transmembrane region" description="Helical" evidence="6">
    <location>
        <begin position="317"/>
        <end position="335"/>
    </location>
</feature>
<feature type="transmembrane region" description="Helical" evidence="6">
    <location>
        <begin position="195"/>
        <end position="215"/>
    </location>
</feature>
<feature type="transmembrane region" description="Helical" evidence="6">
    <location>
        <begin position="341"/>
        <end position="368"/>
    </location>
</feature>
<dbReference type="InterPro" id="IPR036259">
    <property type="entry name" value="MFS_trans_sf"/>
</dbReference>
<feature type="transmembrane region" description="Helical" evidence="6">
    <location>
        <begin position="407"/>
        <end position="426"/>
    </location>
</feature>
<feature type="transmembrane region" description="Helical" evidence="6">
    <location>
        <begin position="247"/>
        <end position="272"/>
    </location>
</feature>
<dbReference type="RefSeq" id="WP_232365295.1">
    <property type="nucleotide sequence ID" value="NZ_BNJR01000012.1"/>
</dbReference>
<reference evidence="8 9" key="1">
    <citation type="journal article" date="2021" name="Int. J. Syst. Evol. Microbiol.">
        <title>Lentilactobacillus fungorum sp. nov., isolated from spent mushroom substrates.</title>
        <authorList>
            <person name="Tohno M."/>
            <person name="Tanizawa Y."/>
            <person name="Kojima Y."/>
            <person name="Sakamoto M."/>
            <person name="Ohkuma M."/>
            <person name="Kobayashi H."/>
        </authorList>
    </citation>
    <scope>NUCLEOTIDE SEQUENCE [LARGE SCALE GENOMIC DNA]</scope>
    <source>
        <strain evidence="8 9">YK48G</strain>
    </source>
</reference>
<evidence type="ECO:0000313" key="8">
    <source>
        <dbReference type="EMBL" id="GHP13759.1"/>
    </source>
</evidence>
<dbReference type="Proteomes" id="UP000604765">
    <property type="component" value="Unassembled WGS sequence"/>
</dbReference>
<feature type="transmembrane region" description="Helical" evidence="6">
    <location>
        <begin position="132"/>
        <end position="154"/>
    </location>
</feature>
<evidence type="ECO:0000313" key="9">
    <source>
        <dbReference type="Proteomes" id="UP000604765"/>
    </source>
</evidence>
<keyword evidence="4 6" id="KW-1133">Transmembrane helix</keyword>
<dbReference type="Pfam" id="PF07690">
    <property type="entry name" value="MFS_1"/>
    <property type="match status" value="1"/>
</dbReference>
<evidence type="ECO:0000259" key="7">
    <source>
        <dbReference type="PROSITE" id="PS50850"/>
    </source>
</evidence>